<dbReference type="Proteomes" id="UP000555564">
    <property type="component" value="Unassembled WGS sequence"/>
</dbReference>
<dbReference type="InterPro" id="IPR029063">
    <property type="entry name" value="SAM-dependent_MTases_sf"/>
</dbReference>
<evidence type="ECO:0000256" key="2">
    <source>
        <dbReference type="ARBA" id="ARBA00022679"/>
    </source>
</evidence>
<keyword evidence="3" id="KW-0949">S-adenosyl-L-methionine</keyword>
<comment type="caution">
    <text evidence="7">The sequence shown here is derived from an EMBL/GenBank/DDBJ whole genome shotgun (WGS) entry which is preliminary data.</text>
</comment>
<dbReference type="GO" id="GO:0008171">
    <property type="term" value="F:O-methyltransferase activity"/>
    <property type="evidence" value="ECO:0007669"/>
    <property type="project" value="InterPro"/>
</dbReference>
<evidence type="ECO:0000256" key="3">
    <source>
        <dbReference type="ARBA" id="ARBA00022691"/>
    </source>
</evidence>
<evidence type="ECO:0000313" key="8">
    <source>
        <dbReference type="Proteomes" id="UP000555564"/>
    </source>
</evidence>
<reference evidence="7 8" key="1">
    <citation type="submission" date="2020-08" db="EMBL/GenBank/DDBJ databases">
        <title>Sequencing the genomes of 1000 actinobacteria strains.</title>
        <authorList>
            <person name="Klenk H.-P."/>
        </authorList>
    </citation>
    <scope>NUCLEOTIDE SEQUENCE [LARGE SCALE GENOMIC DNA]</scope>
    <source>
        <strain evidence="7 8">DSM 44936</strain>
    </source>
</reference>
<dbReference type="InterPro" id="IPR012967">
    <property type="entry name" value="COMT_dimerisation"/>
</dbReference>
<dbReference type="Pfam" id="PF08100">
    <property type="entry name" value="Dimerisation"/>
    <property type="match status" value="1"/>
</dbReference>
<name>A0A7X0IGS7_9ACTN</name>
<evidence type="ECO:0000259" key="5">
    <source>
        <dbReference type="Pfam" id="PF00891"/>
    </source>
</evidence>
<feature type="domain" description="O-methyltransferase dimerisation" evidence="6">
    <location>
        <begin position="73"/>
        <end position="143"/>
    </location>
</feature>
<evidence type="ECO:0000256" key="4">
    <source>
        <dbReference type="SAM" id="MobiDB-lite"/>
    </source>
</evidence>
<dbReference type="AlphaFoldDB" id="A0A7X0IGS7"/>
<evidence type="ECO:0000256" key="1">
    <source>
        <dbReference type="ARBA" id="ARBA00022603"/>
    </source>
</evidence>
<dbReference type="InterPro" id="IPR036390">
    <property type="entry name" value="WH_DNA-bd_sf"/>
</dbReference>
<dbReference type="GO" id="GO:0032259">
    <property type="term" value="P:methylation"/>
    <property type="evidence" value="ECO:0007669"/>
    <property type="project" value="UniProtKB-KW"/>
</dbReference>
<organism evidence="7 8">
    <name type="scientific">Sphaerisporangium rubeum</name>
    <dbReference type="NCBI Taxonomy" id="321317"/>
    <lineage>
        <taxon>Bacteria</taxon>
        <taxon>Bacillati</taxon>
        <taxon>Actinomycetota</taxon>
        <taxon>Actinomycetes</taxon>
        <taxon>Streptosporangiales</taxon>
        <taxon>Streptosporangiaceae</taxon>
        <taxon>Sphaerisporangium</taxon>
    </lineage>
</organism>
<dbReference type="RefSeq" id="WP_184983892.1">
    <property type="nucleotide sequence ID" value="NZ_BAAALO010000002.1"/>
</dbReference>
<dbReference type="SUPFAM" id="SSF46785">
    <property type="entry name" value="Winged helix' DNA-binding domain"/>
    <property type="match status" value="1"/>
</dbReference>
<dbReference type="InterPro" id="IPR001077">
    <property type="entry name" value="COMT_C"/>
</dbReference>
<dbReference type="PANTHER" id="PTHR43712">
    <property type="entry name" value="PUTATIVE (AFU_ORTHOLOGUE AFUA_4G14580)-RELATED"/>
    <property type="match status" value="1"/>
</dbReference>
<dbReference type="Gene3D" id="1.10.10.10">
    <property type="entry name" value="Winged helix-like DNA-binding domain superfamily/Winged helix DNA-binding domain"/>
    <property type="match status" value="1"/>
</dbReference>
<dbReference type="InterPro" id="IPR016461">
    <property type="entry name" value="COMT-like"/>
</dbReference>
<sequence length="393" mass="42185">MTTNSLPPASEQASDANTIPDAVPDTIPEAVPNTVPGAVSKAVTEAMPYAVPAAASETVPDASAEVARLTDAIWPHAVRAAATLHLADHIAEGGGDVTRLAARAELDPDALERLLAYLSSHGVFHRTAPGHYDLNPAATLLLDTHPSFLRTRLDQNGLAGRLDRAATHLVDAIRTGEPVYESVYGRPYYEDIAADPRLLAEFDGFARWYTSRSVPDVLAAYDWSSVKTMVDVGGGSGMLLTHLLKANPHLHGTLVDLPPNAAEARKSFEAEGLTTRAEAIGGSFFDPLPEARDIYLLSGVLIDWNDRSATEILRRCAEACTETSRVLVAEQWEPDESAYTDEDLRILILVGGRVRPPTHLAKIATPAGLTIRSTHTNPRGLHLVELEPATPST</sequence>
<dbReference type="PROSITE" id="PS51683">
    <property type="entry name" value="SAM_OMT_II"/>
    <property type="match status" value="1"/>
</dbReference>
<evidence type="ECO:0000259" key="6">
    <source>
        <dbReference type="Pfam" id="PF08100"/>
    </source>
</evidence>
<feature type="compositionally biased region" description="Polar residues" evidence="4">
    <location>
        <begin position="1"/>
        <end position="17"/>
    </location>
</feature>
<dbReference type="CDD" id="cd02440">
    <property type="entry name" value="AdoMet_MTases"/>
    <property type="match status" value="1"/>
</dbReference>
<keyword evidence="8" id="KW-1185">Reference proteome</keyword>
<dbReference type="Gene3D" id="3.40.50.150">
    <property type="entry name" value="Vaccinia Virus protein VP39"/>
    <property type="match status" value="1"/>
</dbReference>
<evidence type="ECO:0000313" key="7">
    <source>
        <dbReference type="EMBL" id="MBB6474945.1"/>
    </source>
</evidence>
<accession>A0A7X0IGS7</accession>
<dbReference type="Gene3D" id="1.10.287.1350">
    <property type="match status" value="1"/>
</dbReference>
<dbReference type="EMBL" id="JACHIU010000001">
    <property type="protein sequence ID" value="MBB6474945.1"/>
    <property type="molecule type" value="Genomic_DNA"/>
</dbReference>
<protein>
    <recommendedName>
        <fullName evidence="9">Methyltransferase</fullName>
    </recommendedName>
</protein>
<gene>
    <name evidence="7" type="ORF">BJ992_004376</name>
</gene>
<proteinExistence type="predicted"/>
<feature type="region of interest" description="Disordered" evidence="4">
    <location>
        <begin position="1"/>
        <end position="22"/>
    </location>
</feature>
<keyword evidence="2" id="KW-0808">Transferase</keyword>
<dbReference type="GO" id="GO:0046983">
    <property type="term" value="F:protein dimerization activity"/>
    <property type="evidence" value="ECO:0007669"/>
    <property type="project" value="InterPro"/>
</dbReference>
<dbReference type="Pfam" id="PF00891">
    <property type="entry name" value="Methyltransf_2"/>
    <property type="match status" value="1"/>
</dbReference>
<dbReference type="InterPro" id="IPR036388">
    <property type="entry name" value="WH-like_DNA-bd_sf"/>
</dbReference>
<keyword evidence="1" id="KW-0489">Methyltransferase</keyword>
<dbReference type="PANTHER" id="PTHR43712:SF2">
    <property type="entry name" value="O-METHYLTRANSFERASE CICE"/>
    <property type="match status" value="1"/>
</dbReference>
<feature type="domain" description="O-methyltransferase C-terminal" evidence="5">
    <location>
        <begin position="168"/>
        <end position="369"/>
    </location>
</feature>
<evidence type="ECO:0008006" key="9">
    <source>
        <dbReference type="Google" id="ProtNLM"/>
    </source>
</evidence>
<dbReference type="SUPFAM" id="SSF53335">
    <property type="entry name" value="S-adenosyl-L-methionine-dependent methyltransferases"/>
    <property type="match status" value="1"/>
</dbReference>